<keyword evidence="5 6" id="KW-0472">Membrane</keyword>
<dbReference type="InterPro" id="IPR007237">
    <property type="entry name" value="CD20-like"/>
</dbReference>
<dbReference type="PANTHER" id="PTHR23320:SF152">
    <property type="match status" value="1"/>
</dbReference>
<dbReference type="PANTHER" id="PTHR23320">
    <property type="entry name" value="MEMBRANE-SPANNING 4-DOMAINS SUBFAMILY A MS4A -RELATED"/>
    <property type="match status" value="1"/>
</dbReference>
<comment type="similarity">
    <text evidence="2">Belongs to the MS4A family.</text>
</comment>
<organism evidence="7 8">
    <name type="scientific">Phyllostomus discolor</name>
    <name type="common">pale spear-nosed bat</name>
    <dbReference type="NCBI Taxonomy" id="89673"/>
    <lineage>
        <taxon>Eukaryota</taxon>
        <taxon>Metazoa</taxon>
        <taxon>Chordata</taxon>
        <taxon>Craniata</taxon>
        <taxon>Vertebrata</taxon>
        <taxon>Euteleostomi</taxon>
        <taxon>Mammalia</taxon>
        <taxon>Eutheria</taxon>
        <taxon>Laurasiatheria</taxon>
        <taxon>Chiroptera</taxon>
        <taxon>Yangochiroptera</taxon>
        <taxon>Phyllostomidae</taxon>
        <taxon>Phyllostominae</taxon>
        <taxon>Phyllostomus</taxon>
    </lineage>
</organism>
<dbReference type="Proteomes" id="UP000664940">
    <property type="component" value="Unassembled WGS sequence"/>
</dbReference>
<protein>
    <submittedName>
        <fullName evidence="7">Uncharacterized protein</fullName>
    </submittedName>
</protein>
<name>A0A834A3N2_9CHIR</name>
<evidence type="ECO:0000256" key="1">
    <source>
        <dbReference type="ARBA" id="ARBA00004141"/>
    </source>
</evidence>
<keyword evidence="3 6" id="KW-0812">Transmembrane</keyword>
<dbReference type="EMBL" id="JABVXQ010000006">
    <property type="protein sequence ID" value="KAF6104889.1"/>
    <property type="molecule type" value="Genomic_DNA"/>
</dbReference>
<dbReference type="Pfam" id="PF04103">
    <property type="entry name" value="CD20"/>
    <property type="match status" value="1"/>
</dbReference>
<proteinExistence type="inferred from homology"/>
<feature type="transmembrane region" description="Helical" evidence="6">
    <location>
        <begin position="29"/>
        <end position="49"/>
    </location>
</feature>
<evidence type="ECO:0000256" key="3">
    <source>
        <dbReference type="ARBA" id="ARBA00022692"/>
    </source>
</evidence>
<evidence type="ECO:0000256" key="4">
    <source>
        <dbReference type="ARBA" id="ARBA00022989"/>
    </source>
</evidence>
<dbReference type="GO" id="GO:0005886">
    <property type="term" value="C:plasma membrane"/>
    <property type="evidence" value="ECO:0007669"/>
    <property type="project" value="TreeGrafter"/>
</dbReference>
<evidence type="ECO:0000313" key="8">
    <source>
        <dbReference type="Proteomes" id="UP000664940"/>
    </source>
</evidence>
<feature type="transmembrane region" description="Helical" evidence="6">
    <location>
        <begin position="137"/>
        <end position="155"/>
    </location>
</feature>
<dbReference type="AlphaFoldDB" id="A0A834A3N2"/>
<feature type="transmembrane region" description="Helical" evidence="6">
    <location>
        <begin position="104"/>
        <end position="125"/>
    </location>
</feature>
<feature type="transmembrane region" description="Helical" evidence="6">
    <location>
        <begin position="56"/>
        <end position="84"/>
    </location>
</feature>
<evidence type="ECO:0000256" key="6">
    <source>
        <dbReference type="SAM" id="Phobius"/>
    </source>
</evidence>
<evidence type="ECO:0000256" key="5">
    <source>
        <dbReference type="ARBA" id="ARBA00023136"/>
    </source>
</evidence>
<comment type="caution">
    <text evidence="7">The sequence shown here is derived from an EMBL/GenBank/DDBJ whole genome shotgun (WGS) entry which is preliminary data.</text>
</comment>
<dbReference type="GO" id="GO:0007166">
    <property type="term" value="P:cell surface receptor signaling pathway"/>
    <property type="evidence" value="ECO:0007669"/>
    <property type="project" value="TreeGrafter"/>
</dbReference>
<gene>
    <name evidence="7" type="ORF">HJG60_013277</name>
</gene>
<keyword evidence="4 6" id="KW-1133">Transmembrane helix</keyword>
<evidence type="ECO:0000313" key="7">
    <source>
        <dbReference type="EMBL" id="KAF6104889.1"/>
    </source>
</evidence>
<sequence length="173" mass="20113">MEENGWTEFQQSYLCDFLLSIYVYKEFEAAQVMIGLFHSALGYTWMYLYRRESEAFLIYLPVVLLSGHPFWASFFYIISGIFAIEAEKKRSPRLLKYTIMVNMHSVVFALIGLLLFIIEIILVVVKQVKIQWPVKSGVTLSVYLCIFSTLEMFLANTVAKWGTQAFQRGSYHT</sequence>
<reference evidence="7 8" key="1">
    <citation type="journal article" date="2020" name="Nature">
        <title>Six reference-quality genomes reveal evolution of bat adaptations.</title>
        <authorList>
            <person name="Jebb D."/>
            <person name="Huang Z."/>
            <person name="Pippel M."/>
            <person name="Hughes G.M."/>
            <person name="Lavrichenko K."/>
            <person name="Devanna P."/>
            <person name="Winkler S."/>
            <person name="Jermiin L.S."/>
            <person name="Skirmuntt E.C."/>
            <person name="Katzourakis A."/>
            <person name="Burkitt-Gray L."/>
            <person name="Ray D.A."/>
            <person name="Sullivan K.A.M."/>
            <person name="Roscito J.G."/>
            <person name="Kirilenko B.M."/>
            <person name="Davalos L.M."/>
            <person name="Corthals A.P."/>
            <person name="Power M.L."/>
            <person name="Jones G."/>
            <person name="Ransome R.D."/>
            <person name="Dechmann D.K.N."/>
            <person name="Locatelli A.G."/>
            <person name="Puechmaille S.J."/>
            <person name="Fedrigo O."/>
            <person name="Jarvis E.D."/>
            <person name="Hiller M."/>
            <person name="Vernes S.C."/>
            <person name="Myers E.W."/>
            <person name="Teeling E.C."/>
        </authorList>
    </citation>
    <scope>NUCLEOTIDE SEQUENCE [LARGE SCALE GENOMIC DNA]</scope>
    <source>
        <strain evidence="7">Bat1K_MPI-CBG_1</strain>
    </source>
</reference>
<evidence type="ECO:0000256" key="2">
    <source>
        <dbReference type="ARBA" id="ARBA00009565"/>
    </source>
</evidence>
<accession>A0A834A3N2</accession>
<comment type="subcellular location">
    <subcellularLocation>
        <location evidence="1">Membrane</location>
        <topology evidence="1">Multi-pass membrane protein</topology>
    </subcellularLocation>
</comment>
<dbReference type="InterPro" id="IPR030417">
    <property type="entry name" value="MS4A"/>
</dbReference>